<evidence type="ECO:0000313" key="3">
    <source>
        <dbReference type="Proteomes" id="UP000018291"/>
    </source>
</evidence>
<keyword evidence="3" id="KW-1185">Reference proteome</keyword>
<sequence length="248" mass="25120">MSRSIFRSTSIGVFAIGALIGGVAFMTGASGIVGSPTAAAVPSQEEPEPYVICTRGTDDEGKDTIDHAVAAPWAPGAVALEPGDPLPEPDDDPDNVIEPPITNGMIVEGRGAGEGTTYLITIDSTCGLADDPPSAADPVPPTSYLICTQGTDDEGKDTIDHPIIAPWAPGAVALEPGDPLPEPDSDPDNVIEPPITNGMTVEGRGAGEGTTYVITIDSTCGLADAAPVTTSPTTTTQPGNTLQPSFTG</sequence>
<feature type="region of interest" description="Disordered" evidence="1">
    <location>
        <begin position="227"/>
        <end position="248"/>
    </location>
</feature>
<protein>
    <submittedName>
        <fullName evidence="2">Uncharacterized protein</fullName>
    </submittedName>
</protein>
<accession>R4Z5J0</accession>
<dbReference type="STRING" id="1229780.BN381_90051"/>
<gene>
    <name evidence="2" type="ORF">BN381_90051</name>
</gene>
<dbReference type="AlphaFoldDB" id="R4Z5J0"/>
<reference evidence="2 3" key="1">
    <citation type="journal article" date="2013" name="ISME J.">
        <title>Metabolic model for the filamentous 'Candidatus Microthrix parvicella' based on genomic and metagenomic analyses.</title>
        <authorList>
            <person name="Jon McIlroy S."/>
            <person name="Kristiansen R."/>
            <person name="Albertsen M."/>
            <person name="Michael Karst S."/>
            <person name="Rossetti S."/>
            <person name="Lund Nielsen J."/>
            <person name="Tandoi V."/>
            <person name="James Seviour R."/>
            <person name="Nielsen P.H."/>
        </authorList>
    </citation>
    <scope>NUCLEOTIDE SEQUENCE [LARGE SCALE GENOMIC DNA]</scope>
    <source>
        <strain evidence="2 3">RN1</strain>
    </source>
</reference>
<organism evidence="2 3">
    <name type="scientific">Candidatus Neomicrothrix parvicella RN1</name>
    <dbReference type="NCBI Taxonomy" id="1229780"/>
    <lineage>
        <taxon>Bacteria</taxon>
        <taxon>Bacillati</taxon>
        <taxon>Actinomycetota</taxon>
        <taxon>Acidimicrobiia</taxon>
        <taxon>Acidimicrobiales</taxon>
        <taxon>Microthrixaceae</taxon>
        <taxon>Candidatus Neomicrothrix</taxon>
    </lineage>
</organism>
<evidence type="ECO:0000313" key="2">
    <source>
        <dbReference type="EMBL" id="CCM65980.1"/>
    </source>
</evidence>
<comment type="caution">
    <text evidence="2">The sequence shown here is derived from an EMBL/GenBank/DDBJ whole genome shotgun (WGS) entry which is preliminary data.</text>
</comment>
<proteinExistence type="predicted"/>
<dbReference type="RefSeq" id="WP_012231451.1">
    <property type="nucleotide sequence ID" value="NZ_HG422565.1"/>
</dbReference>
<dbReference type="HOGENOM" id="CLU_1118568_0_0_11"/>
<name>R4Z5J0_9ACTN</name>
<dbReference type="Proteomes" id="UP000018291">
    <property type="component" value="Unassembled WGS sequence"/>
</dbReference>
<dbReference type="EMBL" id="CANL01000087">
    <property type="protein sequence ID" value="CCM65980.1"/>
    <property type="molecule type" value="Genomic_DNA"/>
</dbReference>
<evidence type="ECO:0000256" key="1">
    <source>
        <dbReference type="SAM" id="MobiDB-lite"/>
    </source>
</evidence>